<organism evidence="3">
    <name type="scientific">marine sediment metagenome</name>
    <dbReference type="NCBI Taxonomy" id="412755"/>
    <lineage>
        <taxon>unclassified sequences</taxon>
        <taxon>metagenomes</taxon>
        <taxon>ecological metagenomes</taxon>
    </lineage>
</organism>
<name>A0A0F9JXQ3_9ZZZZ</name>
<dbReference type="AlphaFoldDB" id="A0A0F9JXQ3"/>
<evidence type="ECO:0000259" key="1">
    <source>
        <dbReference type="Pfam" id="PF03354"/>
    </source>
</evidence>
<evidence type="ECO:0000313" key="3">
    <source>
        <dbReference type="EMBL" id="KKM74498.1"/>
    </source>
</evidence>
<dbReference type="Pfam" id="PF03354">
    <property type="entry name" value="TerL_ATPase"/>
    <property type="match status" value="1"/>
</dbReference>
<reference evidence="3" key="1">
    <citation type="journal article" date="2015" name="Nature">
        <title>Complex archaea that bridge the gap between prokaryotes and eukaryotes.</title>
        <authorList>
            <person name="Spang A."/>
            <person name="Saw J.H."/>
            <person name="Jorgensen S.L."/>
            <person name="Zaremba-Niedzwiedzka K."/>
            <person name="Martijn J."/>
            <person name="Lind A.E."/>
            <person name="van Eijk R."/>
            <person name="Schleper C."/>
            <person name="Guy L."/>
            <person name="Ettema T.J."/>
        </authorList>
    </citation>
    <scope>NUCLEOTIDE SEQUENCE</scope>
</reference>
<dbReference type="EMBL" id="LAZR01009131">
    <property type="protein sequence ID" value="KKM74498.1"/>
    <property type="molecule type" value="Genomic_DNA"/>
</dbReference>
<sequence length="548" mass="63689">MINPEQYGKDILSGKIDVCEYVRLSVQRHFDDREKDWEYDFKPEDGKKPVEFFSVLRHWRGEFFDKPFHPEPWQAWVLYVFYGWKRKSDNKRRFKYLYVEVPRKNGKTTFLAACTLYHMLKDDENAPEVFYAATKEAQARLCLKEAQKIGLQTPEVRKRLHIRTHDIEYPERNGTMKALGSDSDRQHGLNPSMAILDEVHAHKDFGMFEILDSAFGMRAQPTLMMITTAGFDRSYPCYEYRETCIEILKGNKIQEDLLPLIYTIDEGDDWKEEATWIKANPSWPIMNQIDFRNDADKAIEFAHHERGFKNLKLNIWTDAKEVWLKQEEWNGCAIDPPKEDFELVGLPCWGGADFAETKDLCALVLNFLLPDGKTYTKYYFWVPDKKVREKEDVVDYHVWHAQGYINVIPGDAINHQELAIEVLQILQQYKVRGLTYDKYGIGEAVIQSMINDGYPVGKLHHIKQTTTFLQGPIVAIEERIGIGSFLHDGNPVMEWNIRNTEVFYDTYGGKKFIKSKSRNKIDGSVALAMSIAEELNAPPTDSGNVYFL</sequence>
<dbReference type="Gene3D" id="3.30.420.240">
    <property type="match status" value="1"/>
</dbReference>
<dbReference type="Gene3D" id="3.40.50.300">
    <property type="entry name" value="P-loop containing nucleotide triphosphate hydrolases"/>
    <property type="match status" value="1"/>
</dbReference>
<feature type="domain" description="Terminase large subunit-like endonuclease" evidence="2">
    <location>
        <begin position="261"/>
        <end position="533"/>
    </location>
</feature>
<dbReference type="InterPro" id="IPR005021">
    <property type="entry name" value="Terminase_largesu-like"/>
</dbReference>
<dbReference type="PANTHER" id="PTHR41287:SF1">
    <property type="entry name" value="PROTEIN YMFN"/>
    <property type="match status" value="1"/>
</dbReference>
<comment type="caution">
    <text evidence="3">The sequence shown here is derived from an EMBL/GenBank/DDBJ whole genome shotgun (WGS) entry which is preliminary data.</text>
</comment>
<proteinExistence type="predicted"/>
<dbReference type="InterPro" id="IPR027417">
    <property type="entry name" value="P-loop_NTPase"/>
</dbReference>
<gene>
    <name evidence="3" type="ORF">LCGC14_1399780</name>
</gene>
<dbReference type="PANTHER" id="PTHR41287">
    <property type="match status" value="1"/>
</dbReference>
<evidence type="ECO:0008006" key="4">
    <source>
        <dbReference type="Google" id="ProtNLM"/>
    </source>
</evidence>
<dbReference type="Pfam" id="PF20441">
    <property type="entry name" value="TerL_nuclease"/>
    <property type="match status" value="1"/>
</dbReference>
<dbReference type="GO" id="GO:0004519">
    <property type="term" value="F:endonuclease activity"/>
    <property type="evidence" value="ECO:0007669"/>
    <property type="project" value="InterPro"/>
</dbReference>
<protein>
    <recommendedName>
        <fullName evidence="4">Terminase large subunit</fullName>
    </recommendedName>
</protein>
<evidence type="ECO:0000259" key="2">
    <source>
        <dbReference type="Pfam" id="PF20441"/>
    </source>
</evidence>
<feature type="domain" description="Terminase large subunit-like ATPase" evidence="1">
    <location>
        <begin position="72"/>
        <end position="242"/>
    </location>
</feature>
<dbReference type="InterPro" id="IPR046462">
    <property type="entry name" value="TerL_nuclease"/>
</dbReference>
<dbReference type="InterPro" id="IPR046461">
    <property type="entry name" value="TerL_ATPase"/>
</dbReference>
<accession>A0A0F9JXQ3</accession>